<dbReference type="InterPro" id="IPR058647">
    <property type="entry name" value="BSH_CzcB-like"/>
</dbReference>
<organism evidence="6 7">
    <name type="scientific">Rhodanobacter terrae</name>
    <dbReference type="NCBI Taxonomy" id="418647"/>
    <lineage>
        <taxon>Bacteria</taxon>
        <taxon>Pseudomonadati</taxon>
        <taxon>Pseudomonadota</taxon>
        <taxon>Gammaproteobacteria</taxon>
        <taxon>Lysobacterales</taxon>
        <taxon>Rhodanobacteraceae</taxon>
        <taxon>Rhodanobacter</taxon>
    </lineage>
</organism>
<reference evidence="7" key="1">
    <citation type="journal article" date="2019" name="Int. J. Syst. Evol. Microbiol.">
        <title>The Global Catalogue of Microorganisms (GCM) 10K type strain sequencing project: providing services to taxonomists for standard genome sequencing and annotation.</title>
        <authorList>
            <consortium name="The Broad Institute Genomics Platform"/>
            <consortium name="The Broad Institute Genome Sequencing Center for Infectious Disease"/>
            <person name="Wu L."/>
            <person name="Ma J."/>
        </authorList>
    </citation>
    <scope>NUCLEOTIDE SEQUENCE [LARGE SCALE GENOMIC DNA]</scope>
    <source>
        <strain evidence="7">CGMCC 1.13587</strain>
    </source>
</reference>
<evidence type="ECO:0000259" key="4">
    <source>
        <dbReference type="Pfam" id="PF25967"/>
    </source>
</evidence>
<dbReference type="InterPro" id="IPR058792">
    <property type="entry name" value="Beta-barrel_RND_2"/>
</dbReference>
<proteinExistence type="inferred from homology"/>
<evidence type="ECO:0000259" key="5">
    <source>
        <dbReference type="Pfam" id="PF25973"/>
    </source>
</evidence>
<keyword evidence="2" id="KW-0813">Transport</keyword>
<dbReference type="InterPro" id="IPR051909">
    <property type="entry name" value="MFP_Cation_Efflux"/>
</dbReference>
<evidence type="ECO:0000313" key="6">
    <source>
        <dbReference type="EMBL" id="MFC5580226.1"/>
    </source>
</evidence>
<evidence type="ECO:0000259" key="3">
    <source>
        <dbReference type="Pfam" id="PF25954"/>
    </source>
</evidence>
<protein>
    <submittedName>
        <fullName evidence="6">Efflux RND transporter periplasmic adaptor subunit</fullName>
    </submittedName>
</protein>
<keyword evidence="7" id="KW-1185">Reference proteome</keyword>
<dbReference type="Gene3D" id="2.40.420.20">
    <property type="match status" value="1"/>
</dbReference>
<dbReference type="Pfam" id="PF25954">
    <property type="entry name" value="Beta-barrel_RND_2"/>
    <property type="match status" value="1"/>
</dbReference>
<dbReference type="Proteomes" id="UP001596111">
    <property type="component" value="Unassembled WGS sequence"/>
</dbReference>
<comment type="similarity">
    <text evidence="1">Belongs to the membrane fusion protein (MFP) (TC 8.A.1) family.</text>
</comment>
<dbReference type="NCBIfam" id="TIGR01730">
    <property type="entry name" value="RND_mfp"/>
    <property type="match status" value="1"/>
</dbReference>
<name>A0ABW0ST77_9GAMM</name>
<dbReference type="Pfam" id="PF25967">
    <property type="entry name" value="RND-MFP_C"/>
    <property type="match status" value="1"/>
</dbReference>
<feature type="domain" description="Multidrug resistance protein MdtA-like C-terminal permuted SH3" evidence="4">
    <location>
        <begin position="321"/>
        <end position="378"/>
    </location>
</feature>
<dbReference type="SUPFAM" id="SSF111369">
    <property type="entry name" value="HlyD-like secretion proteins"/>
    <property type="match status" value="1"/>
</dbReference>
<dbReference type="PANTHER" id="PTHR30097:SF16">
    <property type="entry name" value="CATION EFFLUX SYSTEM (CZCB-LIKE)"/>
    <property type="match status" value="1"/>
</dbReference>
<feature type="domain" description="CzcB-like barrel-sandwich hybrid" evidence="5">
    <location>
        <begin position="85"/>
        <end position="236"/>
    </location>
</feature>
<evidence type="ECO:0000313" key="7">
    <source>
        <dbReference type="Proteomes" id="UP001596111"/>
    </source>
</evidence>
<dbReference type="EMBL" id="JBHSNG010000003">
    <property type="protein sequence ID" value="MFC5580226.1"/>
    <property type="molecule type" value="Genomic_DNA"/>
</dbReference>
<dbReference type="InterPro" id="IPR006143">
    <property type="entry name" value="RND_pump_MFP"/>
</dbReference>
<accession>A0ABW0ST77</accession>
<dbReference type="Pfam" id="PF25973">
    <property type="entry name" value="BSH_CzcB"/>
    <property type="match status" value="1"/>
</dbReference>
<comment type="caution">
    <text evidence="6">The sequence shown here is derived from an EMBL/GenBank/DDBJ whole genome shotgun (WGS) entry which is preliminary data.</text>
</comment>
<evidence type="ECO:0000256" key="1">
    <source>
        <dbReference type="ARBA" id="ARBA00009477"/>
    </source>
</evidence>
<dbReference type="Gene3D" id="2.40.50.100">
    <property type="match status" value="1"/>
</dbReference>
<dbReference type="PANTHER" id="PTHR30097">
    <property type="entry name" value="CATION EFFLUX SYSTEM PROTEIN CUSB"/>
    <property type="match status" value="1"/>
</dbReference>
<gene>
    <name evidence="6" type="ORF">ACFPPB_03750</name>
</gene>
<sequence>MKSESIRRGRFPRALAATCLTVATLCSGCSSKPDESVQAAAVTASNVTLTAAQRQHIHLYTVAPSMFSETVETTGTVDFDNDQATSVLAPFSGPVSRLLVSPGDKVKKGDPLAVVESADFAAATSAYSKALATASNARRLADADKDLATHDGVSQREQQQAQTDAINAEADRDAALQALVSLNVDPKTIKDIQAGRPVSRVEGTIRSPITGTVVEKLITPGQLLQAGTTPCFTVADLSRVWVMAQVSGSELASVSVGDPADVVTGIASKNISGTVTNISALVNPDTRAMVARVVVDNPGDFLKKQMYVRVRIHSRQRNSGLLVPVSAILRDDENLPFIYASQRDGSFARRHVTLGYRVGDRYEIADGLKAGDRIVVDGGIFVQFMQSQ</sequence>
<dbReference type="RefSeq" id="WP_377324555.1">
    <property type="nucleotide sequence ID" value="NZ_JBHSNG010000003.1"/>
</dbReference>
<dbReference type="InterPro" id="IPR058627">
    <property type="entry name" value="MdtA-like_C"/>
</dbReference>
<dbReference type="Gene3D" id="2.40.30.170">
    <property type="match status" value="1"/>
</dbReference>
<evidence type="ECO:0000256" key="2">
    <source>
        <dbReference type="ARBA" id="ARBA00022448"/>
    </source>
</evidence>
<feature type="domain" description="CusB-like beta-barrel" evidence="3">
    <location>
        <begin position="239"/>
        <end position="315"/>
    </location>
</feature>